<dbReference type="EMBL" id="BSUK01000001">
    <property type="protein sequence ID" value="GMA26671.1"/>
    <property type="molecule type" value="Genomic_DNA"/>
</dbReference>
<dbReference type="EMBL" id="BSUK01000001">
    <property type="protein sequence ID" value="GMA26733.1"/>
    <property type="molecule type" value="Genomic_DNA"/>
</dbReference>
<proteinExistence type="predicted"/>
<evidence type="ECO:0000313" key="3">
    <source>
        <dbReference type="EMBL" id="GMA26733.1"/>
    </source>
</evidence>
<evidence type="ECO:0000313" key="1">
    <source>
        <dbReference type="EMBL" id="GMA22266.1"/>
    </source>
</evidence>
<accession>A0ABQ6I9A5</accession>
<keyword evidence="4" id="KW-1185">Reference proteome</keyword>
<gene>
    <name evidence="1" type="ORF">GCM10025864_00250</name>
    <name evidence="2" type="ORF">GCM10025864_44300</name>
    <name evidence="3" type="ORF">GCM10025864_44920</name>
</gene>
<name>A0ABQ6I9A5_9MICO</name>
<reference evidence="3" key="3">
    <citation type="submission" date="2023-02" db="EMBL/GenBank/DDBJ databases">
        <authorList>
            <person name="Sun Q."/>
            <person name="Mori K."/>
        </authorList>
    </citation>
    <scope>NUCLEOTIDE SEQUENCE</scope>
    <source>
        <strain evidence="3">NBRC 106348</strain>
    </source>
</reference>
<reference evidence="3" key="1">
    <citation type="journal article" date="2014" name="Int. J. Syst. Evol. Microbiol.">
        <title>Complete genome of a new Firmicutes species belonging to the dominant human colonic microbiota ('Ruminococcus bicirculans') reveals two chromosomes and a selective capacity to utilize plant glucans.</title>
        <authorList>
            <consortium name="NISC Comparative Sequencing Program"/>
            <person name="Wegmann U."/>
            <person name="Louis P."/>
            <person name="Goesmann A."/>
            <person name="Henrissat B."/>
            <person name="Duncan S.H."/>
            <person name="Flint H.J."/>
        </authorList>
    </citation>
    <scope>NUCLEOTIDE SEQUENCE</scope>
    <source>
        <strain evidence="3">NBRC 106348</strain>
    </source>
</reference>
<comment type="caution">
    <text evidence="3">The sequence shown here is derived from an EMBL/GenBank/DDBJ whole genome shotgun (WGS) entry which is preliminary data.</text>
</comment>
<dbReference type="RefSeq" id="WP_284291151.1">
    <property type="nucleotide sequence ID" value="NZ_BSUK01000001.1"/>
</dbReference>
<evidence type="ECO:0000313" key="4">
    <source>
        <dbReference type="Proteomes" id="UP001157091"/>
    </source>
</evidence>
<reference evidence="4" key="2">
    <citation type="journal article" date="2019" name="Int. J. Syst. Evol. Microbiol.">
        <title>The Global Catalogue of Microorganisms (GCM) 10K type strain sequencing project: providing services to taxonomists for standard genome sequencing and annotation.</title>
        <authorList>
            <consortium name="The Broad Institute Genomics Platform"/>
            <consortium name="The Broad Institute Genome Sequencing Center for Infectious Disease"/>
            <person name="Wu L."/>
            <person name="Ma J."/>
        </authorList>
    </citation>
    <scope>NUCLEOTIDE SEQUENCE [LARGE SCALE GENOMIC DNA]</scope>
    <source>
        <strain evidence="4">NBRC 106348</strain>
    </source>
</reference>
<protein>
    <submittedName>
        <fullName evidence="3">Uncharacterized protein</fullName>
    </submittedName>
</protein>
<dbReference type="EMBL" id="BSUK01000001">
    <property type="protein sequence ID" value="GMA22266.1"/>
    <property type="molecule type" value="Genomic_DNA"/>
</dbReference>
<dbReference type="Proteomes" id="UP001157091">
    <property type="component" value="Unassembled WGS sequence"/>
</dbReference>
<evidence type="ECO:0000313" key="2">
    <source>
        <dbReference type="EMBL" id="GMA26671.1"/>
    </source>
</evidence>
<sequence length="155" mass="16760">MTALFDLEPDDLDAAATSEPAWVTAFTTTHGATPTLASGRALPRPCPRCARWTVVGLDAPRCAGLARCDPHPLTPQLEAAAVILDTPTWQLWTFAGRHELTPRHEPHVPPLARLAPADHVVVLAAHVCGRPPLSRAPLRLRTTRTADPMHGEPPY</sequence>
<organism evidence="3 4">
    <name type="scientific">Luteimicrobium album</name>
    <dbReference type="NCBI Taxonomy" id="1054550"/>
    <lineage>
        <taxon>Bacteria</taxon>
        <taxon>Bacillati</taxon>
        <taxon>Actinomycetota</taxon>
        <taxon>Actinomycetes</taxon>
        <taxon>Micrococcales</taxon>
        <taxon>Luteimicrobium</taxon>
    </lineage>
</organism>